<dbReference type="GO" id="GO:0005886">
    <property type="term" value="C:plasma membrane"/>
    <property type="evidence" value="ECO:0007669"/>
    <property type="project" value="UniProtKB-SubCell"/>
</dbReference>
<dbReference type="PANTHER" id="PTHR33931">
    <property type="entry name" value="HOLIN-LIKE PROTEIN CIDA-RELATED"/>
    <property type="match status" value="1"/>
</dbReference>
<dbReference type="EMBL" id="FUWG01000012">
    <property type="protein sequence ID" value="SJZ56662.1"/>
    <property type="molecule type" value="Genomic_DNA"/>
</dbReference>
<feature type="transmembrane region" description="Helical" evidence="6">
    <location>
        <begin position="28"/>
        <end position="48"/>
    </location>
</feature>
<organism evidence="7 8">
    <name type="scientific">Treponema porcinum</name>
    <dbReference type="NCBI Taxonomy" id="261392"/>
    <lineage>
        <taxon>Bacteria</taxon>
        <taxon>Pseudomonadati</taxon>
        <taxon>Spirochaetota</taxon>
        <taxon>Spirochaetia</taxon>
        <taxon>Spirochaetales</taxon>
        <taxon>Treponemataceae</taxon>
        <taxon>Treponema</taxon>
    </lineage>
</organism>
<feature type="transmembrane region" description="Helical" evidence="6">
    <location>
        <begin position="87"/>
        <end position="113"/>
    </location>
</feature>
<proteinExistence type="predicted"/>
<evidence type="ECO:0000256" key="3">
    <source>
        <dbReference type="ARBA" id="ARBA00022692"/>
    </source>
</evidence>
<keyword evidence="5 6" id="KW-0472">Membrane</keyword>
<evidence type="ECO:0000313" key="7">
    <source>
        <dbReference type="EMBL" id="SJZ56662.1"/>
    </source>
</evidence>
<keyword evidence="3 6" id="KW-0812">Transmembrane</keyword>
<evidence type="ECO:0000256" key="5">
    <source>
        <dbReference type="ARBA" id="ARBA00023136"/>
    </source>
</evidence>
<evidence type="ECO:0000313" key="8">
    <source>
        <dbReference type="Proteomes" id="UP000190423"/>
    </source>
</evidence>
<dbReference type="STRING" id="261392.SAMN02745149_01669"/>
<gene>
    <name evidence="7" type="ORF">SAMN02745149_01669</name>
</gene>
<evidence type="ECO:0000256" key="2">
    <source>
        <dbReference type="ARBA" id="ARBA00022475"/>
    </source>
</evidence>
<dbReference type="InterPro" id="IPR005538">
    <property type="entry name" value="LrgA/CidA"/>
</dbReference>
<name>A0A1T4LPK8_TREPO</name>
<keyword evidence="4 6" id="KW-1133">Transmembrane helix</keyword>
<evidence type="ECO:0000256" key="4">
    <source>
        <dbReference type="ARBA" id="ARBA00022989"/>
    </source>
</evidence>
<sequence>MVMKFLVQFLIIAAVSFAGEILNAVVPLPVPASIYGIVILFVLLQCRIVKVSMVREASSFLIGIMPVLFIPAAVGLVESWGVISGSWIQYLVITLVTTVLVMVVSGAVTQFVIRRAKKRNGEND</sequence>
<comment type="subcellular location">
    <subcellularLocation>
        <location evidence="1">Cell membrane</location>
        <topology evidence="1">Multi-pass membrane protein</topology>
    </subcellularLocation>
</comment>
<dbReference type="PANTHER" id="PTHR33931:SF2">
    <property type="entry name" value="HOLIN-LIKE PROTEIN CIDA"/>
    <property type="match status" value="1"/>
</dbReference>
<accession>A0A1T4LPK8</accession>
<dbReference type="Proteomes" id="UP000190423">
    <property type="component" value="Unassembled WGS sequence"/>
</dbReference>
<keyword evidence="8" id="KW-1185">Reference proteome</keyword>
<dbReference type="AlphaFoldDB" id="A0A1T4LPK8"/>
<dbReference type="Pfam" id="PF03788">
    <property type="entry name" value="LrgA"/>
    <property type="match status" value="1"/>
</dbReference>
<keyword evidence="2" id="KW-1003">Cell membrane</keyword>
<protein>
    <submittedName>
        <fullName evidence="7">Holin-like protein</fullName>
    </submittedName>
</protein>
<evidence type="ECO:0000256" key="1">
    <source>
        <dbReference type="ARBA" id="ARBA00004651"/>
    </source>
</evidence>
<evidence type="ECO:0000256" key="6">
    <source>
        <dbReference type="SAM" id="Phobius"/>
    </source>
</evidence>
<feature type="transmembrane region" description="Helical" evidence="6">
    <location>
        <begin position="60"/>
        <end position="81"/>
    </location>
</feature>
<reference evidence="7 8" key="1">
    <citation type="submission" date="2017-02" db="EMBL/GenBank/DDBJ databases">
        <authorList>
            <person name="Peterson S.W."/>
        </authorList>
    </citation>
    <scope>NUCLEOTIDE SEQUENCE [LARGE SCALE GENOMIC DNA]</scope>
    <source>
        <strain evidence="7 8">ATCC BAA-908</strain>
    </source>
</reference>